<evidence type="ECO:0000313" key="3">
    <source>
        <dbReference type="EMBL" id="GAA1969076.1"/>
    </source>
</evidence>
<evidence type="ECO:0000313" key="4">
    <source>
        <dbReference type="Proteomes" id="UP001500571"/>
    </source>
</evidence>
<dbReference type="PANTHER" id="PTHR13627">
    <property type="entry name" value="FUKUTIN RELATED PROTEIN"/>
    <property type="match status" value="1"/>
</dbReference>
<protein>
    <recommendedName>
        <fullName evidence="2">Tellurite resistance methyltransferase TehB-like domain-containing protein</fullName>
    </recommendedName>
</protein>
<dbReference type="RefSeq" id="WP_344046499.1">
    <property type="nucleotide sequence ID" value="NZ_BAAAPB010000004.1"/>
</dbReference>
<accession>A0ABP5CXV4</accession>
<comment type="caution">
    <text evidence="3">The sequence shown here is derived from an EMBL/GenBank/DDBJ whole genome shotgun (WGS) entry which is preliminary data.</text>
</comment>
<feature type="region of interest" description="Disordered" evidence="1">
    <location>
        <begin position="526"/>
        <end position="545"/>
    </location>
</feature>
<evidence type="ECO:0000256" key="1">
    <source>
        <dbReference type="SAM" id="MobiDB-lite"/>
    </source>
</evidence>
<keyword evidence="4" id="KW-1185">Reference proteome</keyword>
<dbReference type="EMBL" id="BAAAPB010000004">
    <property type="protein sequence ID" value="GAA1969076.1"/>
    <property type="molecule type" value="Genomic_DNA"/>
</dbReference>
<organism evidence="3 4">
    <name type="scientific">Nocardioides panacihumi</name>
    <dbReference type="NCBI Taxonomy" id="400774"/>
    <lineage>
        <taxon>Bacteria</taxon>
        <taxon>Bacillati</taxon>
        <taxon>Actinomycetota</taxon>
        <taxon>Actinomycetes</taxon>
        <taxon>Propionibacteriales</taxon>
        <taxon>Nocardioidaceae</taxon>
        <taxon>Nocardioides</taxon>
    </lineage>
</organism>
<dbReference type="SUPFAM" id="SSF53335">
    <property type="entry name" value="S-adenosyl-L-methionine-dependent methyltransferases"/>
    <property type="match status" value="1"/>
</dbReference>
<name>A0ABP5CXV4_9ACTN</name>
<dbReference type="InterPro" id="IPR052613">
    <property type="entry name" value="LicD_transferase"/>
</dbReference>
<gene>
    <name evidence="3" type="ORF">GCM10009798_32100</name>
</gene>
<dbReference type="Gene3D" id="3.40.50.150">
    <property type="entry name" value="Vaccinia Virus protein VP39"/>
    <property type="match status" value="1"/>
</dbReference>
<proteinExistence type="predicted"/>
<dbReference type="PANTHER" id="PTHR13627:SF31">
    <property type="entry name" value="RIBITOL 5-PHOSPHATE TRANSFERASE FKRP"/>
    <property type="match status" value="1"/>
</dbReference>
<dbReference type="InterPro" id="IPR015985">
    <property type="entry name" value="TehB-like_dom"/>
</dbReference>
<reference evidence="4" key="1">
    <citation type="journal article" date="2019" name="Int. J. Syst. Evol. Microbiol.">
        <title>The Global Catalogue of Microorganisms (GCM) 10K type strain sequencing project: providing services to taxonomists for standard genome sequencing and annotation.</title>
        <authorList>
            <consortium name="The Broad Institute Genomics Platform"/>
            <consortium name="The Broad Institute Genome Sequencing Center for Infectious Disease"/>
            <person name="Wu L."/>
            <person name="Ma J."/>
        </authorList>
    </citation>
    <scope>NUCLEOTIDE SEQUENCE [LARGE SCALE GENOMIC DNA]</scope>
    <source>
        <strain evidence="4">JCM 15309</strain>
    </source>
</reference>
<dbReference type="Pfam" id="PF03848">
    <property type="entry name" value="TehB"/>
    <property type="match status" value="1"/>
</dbReference>
<sequence length="545" mass="59842">MSGPAVPTRATVGRVAINDAGLFVKGLGADSPAVLVHFDDQHIWSFTPGADGVQRNGGTSIAWPDVLRPFLDGSTRVRLANLDGSEVYGDEEHRFGSGQERVRFVDRAGHPYAVDKMGHLTRSFESTSDEVKREILEGTQVVIRELAERCGVEAYLGYGALLGAVREGGMIAHDSDTDVCYFSRHTVPADIILETFRIERELKGLGWDVLRMSGGDLKVIWPLSDGRRVHIDIFSSFVVDDVFYVLGNRSGRLDLDALLPLGSVTLDGYDFPAPRDPEALLVYWYGETWRVPDPAFNPVEDRHAMVRLDGWLRGFRQGMSGWTPLLRGSAKATSKVPTDGSDFAAWVHERIGPDEAVLDLGAGNGRDSVWLAAQGHPVRSSDYSRRSAVEVQALMKRLGVTNVSPRQVILNETRHVFHLIALLSREPHHIYARQLVGCLDDAARENLFRVGASVLRGGRSMWLEFAVPHPGASDPQPRGLVRRVDPGVLTAEIERSGGRVAHLEVAPGVDMFDNPDPAVARMRVTWPAGPRADKADTSADEKESV</sequence>
<feature type="compositionally biased region" description="Basic and acidic residues" evidence="1">
    <location>
        <begin position="531"/>
        <end position="545"/>
    </location>
</feature>
<dbReference type="Proteomes" id="UP001500571">
    <property type="component" value="Unassembled WGS sequence"/>
</dbReference>
<feature type="domain" description="Tellurite resistance methyltransferase TehB-like" evidence="2">
    <location>
        <begin position="356"/>
        <end position="413"/>
    </location>
</feature>
<dbReference type="InterPro" id="IPR029063">
    <property type="entry name" value="SAM-dependent_MTases_sf"/>
</dbReference>
<evidence type="ECO:0000259" key="2">
    <source>
        <dbReference type="Pfam" id="PF03848"/>
    </source>
</evidence>